<evidence type="ECO:0000256" key="6">
    <source>
        <dbReference type="SAM" id="MobiDB-lite"/>
    </source>
</evidence>
<organism evidence="9 10">
    <name type="scientific">Heterodermia speciosa</name>
    <dbReference type="NCBI Taxonomy" id="116794"/>
    <lineage>
        <taxon>Eukaryota</taxon>
        <taxon>Fungi</taxon>
        <taxon>Dikarya</taxon>
        <taxon>Ascomycota</taxon>
        <taxon>Pezizomycotina</taxon>
        <taxon>Lecanoromycetes</taxon>
        <taxon>OSLEUM clade</taxon>
        <taxon>Lecanoromycetidae</taxon>
        <taxon>Caliciales</taxon>
        <taxon>Physciaceae</taxon>
        <taxon>Heterodermia</taxon>
    </lineage>
</organism>
<evidence type="ECO:0000259" key="8">
    <source>
        <dbReference type="Pfam" id="PF13087"/>
    </source>
</evidence>
<dbReference type="InterPro" id="IPR041679">
    <property type="entry name" value="DNA2/NAM7-like_C"/>
</dbReference>
<dbReference type="InterPro" id="IPR041677">
    <property type="entry name" value="DNA2/NAM7_AAA_11"/>
</dbReference>
<evidence type="ECO:0000256" key="5">
    <source>
        <dbReference type="ARBA" id="ARBA00022840"/>
    </source>
</evidence>
<evidence type="ECO:0000256" key="4">
    <source>
        <dbReference type="ARBA" id="ARBA00022806"/>
    </source>
</evidence>
<keyword evidence="10" id="KW-1185">Reference proteome</keyword>
<evidence type="ECO:0000256" key="3">
    <source>
        <dbReference type="ARBA" id="ARBA00022801"/>
    </source>
</evidence>
<dbReference type="GO" id="GO:0005524">
    <property type="term" value="F:ATP binding"/>
    <property type="evidence" value="ECO:0007669"/>
    <property type="project" value="UniProtKB-KW"/>
</dbReference>
<dbReference type="Pfam" id="PF13086">
    <property type="entry name" value="AAA_11"/>
    <property type="match status" value="1"/>
</dbReference>
<gene>
    <name evidence="9" type="ORF">HETSPECPRED_005929</name>
</gene>
<keyword evidence="5" id="KW-0067">ATP-binding</keyword>
<feature type="region of interest" description="Disordered" evidence="6">
    <location>
        <begin position="82"/>
        <end position="122"/>
    </location>
</feature>
<dbReference type="GO" id="GO:0016787">
    <property type="term" value="F:hydrolase activity"/>
    <property type="evidence" value="ECO:0007669"/>
    <property type="project" value="UniProtKB-KW"/>
</dbReference>
<dbReference type="AlphaFoldDB" id="A0A8H3IF63"/>
<feature type="domain" description="DNA2/NAM7 helicase helicase" evidence="7">
    <location>
        <begin position="294"/>
        <end position="381"/>
    </location>
</feature>
<feature type="compositionally biased region" description="Polar residues" evidence="6">
    <location>
        <begin position="777"/>
        <end position="786"/>
    </location>
</feature>
<proteinExistence type="inferred from homology"/>
<feature type="region of interest" description="Disordered" evidence="6">
    <location>
        <begin position="673"/>
        <end position="797"/>
    </location>
</feature>
<evidence type="ECO:0000313" key="10">
    <source>
        <dbReference type="Proteomes" id="UP000664521"/>
    </source>
</evidence>
<keyword evidence="2" id="KW-0547">Nucleotide-binding</keyword>
<dbReference type="Proteomes" id="UP000664521">
    <property type="component" value="Unassembled WGS sequence"/>
</dbReference>
<dbReference type="InterPro" id="IPR050534">
    <property type="entry name" value="Coronavir_polyprotein_1ab"/>
</dbReference>
<dbReference type="Pfam" id="PF13087">
    <property type="entry name" value="AAA_12"/>
    <property type="match status" value="1"/>
</dbReference>
<dbReference type="GO" id="GO:0043139">
    <property type="term" value="F:5'-3' DNA helicase activity"/>
    <property type="evidence" value="ECO:0007669"/>
    <property type="project" value="TreeGrafter"/>
</dbReference>
<dbReference type="CDD" id="cd18808">
    <property type="entry name" value="SF1_C_Upf1"/>
    <property type="match status" value="1"/>
</dbReference>
<dbReference type="EMBL" id="CAJPDS010000039">
    <property type="protein sequence ID" value="CAF9925777.1"/>
    <property type="molecule type" value="Genomic_DNA"/>
</dbReference>
<comment type="caution">
    <text evidence="9">The sequence shown here is derived from an EMBL/GenBank/DDBJ whole genome shotgun (WGS) entry which is preliminary data.</text>
</comment>
<name>A0A8H3IF63_9LECA</name>
<evidence type="ECO:0000256" key="1">
    <source>
        <dbReference type="ARBA" id="ARBA00007913"/>
    </source>
</evidence>
<evidence type="ECO:0000259" key="7">
    <source>
        <dbReference type="Pfam" id="PF13086"/>
    </source>
</evidence>
<feature type="compositionally biased region" description="Polar residues" evidence="6">
    <location>
        <begin position="153"/>
        <end position="163"/>
    </location>
</feature>
<comment type="similarity">
    <text evidence="1">Belongs to the DNA2/NAM7 helicase family.</text>
</comment>
<evidence type="ECO:0000313" key="9">
    <source>
        <dbReference type="EMBL" id="CAF9925777.1"/>
    </source>
</evidence>
<feature type="compositionally biased region" description="Acidic residues" evidence="6">
    <location>
        <begin position="92"/>
        <end position="106"/>
    </location>
</feature>
<protein>
    <recommendedName>
        <fullName evidence="11">DNA2/NAM7 helicase-like C-terminal domain-containing protein</fullName>
    </recommendedName>
</protein>
<dbReference type="SUPFAM" id="SSF52540">
    <property type="entry name" value="P-loop containing nucleoside triphosphate hydrolases"/>
    <property type="match status" value="1"/>
</dbReference>
<feature type="domain" description="DNA2/NAM7 helicase-like C-terminal" evidence="8">
    <location>
        <begin position="401"/>
        <end position="605"/>
    </location>
</feature>
<evidence type="ECO:0008006" key="11">
    <source>
        <dbReference type="Google" id="ProtNLM"/>
    </source>
</evidence>
<dbReference type="InterPro" id="IPR027417">
    <property type="entry name" value="P-loop_NTPase"/>
</dbReference>
<evidence type="ECO:0000256" key="2">
    <source>
        <dbReference type="ARBA" id="ARBA00022741"/>
    </source>
</evidence>
<dbReference type="InterPro" id="IPR047187">
    <property type="entry name" value="SF1_C_Upf1"/>
</dbReference>
<feature type="compositionally biased region" description="Polar residues" evidence="6">
    <location>
        <begin position="699"/>
        <end position="728"/>
    </location>
</feature>
<feature type="region of interest" description="Disordered" evidence="6">
    <location>
        <begin position="136"/>
        <end position="170"/>
    </location>
</feature>
<reference evidence="9" key="1">
    <citation type="submission" date="2021-03" db="EMBL/GenBank/DDBJ databases">
        <authorList>
            <person name="Tagirdzhanova G."/>
        </authorList>
    </citation>
    <scope>NUCLEOTIDE SEQUENCE</scope>
</reference>
<sequence length="797" mass="88808">MVRFRTYDRVNVTDPTPRQPINAFEDIDSYRLVLGYEHLLNAKYLDGPMLQIGQTGLRAVFGAAEDNKLLLEDDKIGLACKSSNGYGRSPSDVDEDDNVSIDSDDSENPKEDDFWHGNILPQTPNIPTRLTIALGSRSKNDDRKDSGGLCTANAGSTESQKNSHIPYRSRNPRLDFKASCISSIDHRSRPGRGKKAIESLKDLRGGQRFIQGPPGSGKSTLIKFTQLLSKSSNTKRRRNFSLLNISAGQRLLQNVGLIDENGDALNDESGDNADDDDADIVNFRDLFRTYNAHNREQKLDFEKLFLKLFKSTLETASVVFSTCSNALSNIALDSLIPEVYITDENAQGTEVTCAAPVWMYPTIQSVVNVGDHKQLAPTVMTRGREHLNPYAEQIYLAQFGRYAALGFPMVKLGSQLRATEGLMWFSNERCYFGELVDGEGTALDHPSRQLSRRIRRFHQKAFNHESHWLFLNVKNSVNGYEGKSSNNRDFALVTLNYIRRLYQYFTDMDEMRPSQICIITPYNAKIKLYTMMIRELSQLPQWEPLSLEKIHISSIDGVQGQEYDLVIGDLVKAGAEGDVGFVRELTRLNVLNSRMKKAMLIVADSDLLSKKKKEKQKMYENLQALFDGARQRAMVSINPATNTMKELREARFPRRKMTPGAAVGQTLTLTERPLRPTVPTPGAPMNTETRTSRSRPVKNDTNTTDPSIQKWQAFSTPIPTAHGETSQPGGPKQNLPPHLRGVASTGHGEKSQSGASMQNLPPPHIRGVASTGHGEKSQTGAPTQNLIPPHMCGVASH</sequence>
<keyword evidence="4" id="KW-0347">Helicase</keyword>
<dbReference type="PANTHER" id="PTHR43788:SF8">
    <property type="entry name" value="DNA-BINDING PROTEIN SMUBP-2"/>
    <property type="match status" value="1"/>
</dbReference>
<dbReference type="OrthoDB" id="4762097at2759"/>
<dbReference type="Gene3D" id="3.40.50.300">
    <property type="entry name" value="P-loop containing nucleotide triphosphate hydrolases"/>
    <property type="match status" value="2"/>
</dbReference>
<dbReference type="PANTHER" id="PTHR43788">
    <property type="entry name" value="DNA2/NAM7 HELICASE FAMILY MEMBER"/>
    <property type="match status" value="1"/>
</dbReference>
<keyword evidence="3" id="KW-0378">Hydrolase</keyword>
<accession>A0A8H3IF63</accession>